<name>A0A837G9E1_9VIBR</name>
<evidence type="ECO:0000259" key="6">
    <source>
        <dbReference type="PROSITE" id="PS50887"/>
    </source>
</evidence>
<dbReference type="EMBL" id="JXXR01000011">
    <property type="protein sequence ID" value="KJY73256.1"/>
    <property type="molecule type" value="Genomic_DNA"/>
</dbReference>
<dbReference type="CDD" id="cd01949">
    <property type="entry name" value="GGDEF"/>
    <property type="match status" value="1"/>
</dbReference>
<keyword evidence="5" id="KW-0472">Membrane</keyword>
<feature type="transmembrane region" description="Helical" evidence="5">
    <location>
        <begin position="24"/>
        <end position="45"/>
    </location>
</feature>
<evidence type="ECO:0000256" key="4">
    <source>
        <dbReference type="SAM" id="MobiDB-lite"/>
    </source>
</evidence>
<feature type="transmembrane region" description="Helical" evidence="5">
    <location>
        <begin position="83"/>
        <end position="106"/>
    </location>
</feature>
<feature type="transmembrane region" description="Helical" evidence="5">
    <location>
        <begin position="148"/>
        <end position="166"/>
    </location>
</feature>
<dbReference type="AlphaFoldDB" id="A0A837G9E1"/>
<comment type="catalytic activity">
    <reaction evidence="3">
        <text>2 GTP = 3',3'-c-di-GMP + 2 diphosphate</text>
        <dbReference type="Rhea" id="RHEA:24898"/>
        <dbReference type="ChEBI" id="CHEBI:33019"/>
        <dbReference type="ChEBI" id="CHEBI:37565"/>
        <dbReference type="ChEBI" id="CHEBI:58805"/>
        <dbReference type="EC" id="2.7.7.65"/>
    </reaction>
</comment>
<organism evidence="7">
    <name type="scientific">Vibrio coralliilyticus</name>
    <dbReference type="NCBI Taxonomy" id="190893"/>
    <lineage>
        <taxon>Bacteria</taxon>
        <taxon>Pseudomonadati</taxon>
        <taxon>Pseudomonadota</taxon>
        <taxon>Gammaproteobacteria</taxon>
        <taxon>Vibrionales</taxon>
        <taxon>Vibrionaceae</taxon>
        <taxon>Vibrio</taxon>
    </lineage>
</organism>
<reference evidence="7" key="1">
    <citation type="journal article" date="2015" name="BMC Genomics">
        <title>Genome mining reveals unlocked bioactive potential of marine Gram-negative bacteria.</title>
        <authorList>
            <person name="Machado H."/>
            <person name="Sonnenschein E.C."/>
            <person name="Melchiorsen J."/>
            <person name="Gram L."/>
        </authorList>
    </citation>
    <scope>NUCLEOTIDE SEQUENCE</scope>
    <source>
        <strain evidence="7">S2052</strain>
    </source>
</reference>
<evidence type="ECO:0000313" key="7">
    <source>
        <dbReference type="EMBL" id="KJY73256.1"/>
    </source>
</evidence>
<feature type="domain" description="GGDEF" evidence="6">
    <location>
        <begin position="203"/>
        <end position="332"/>
    </location>
</feature>
<proteinExistence type="predicted"/>
<dbReference type="Gene3D" id="3.30.70.270">
    <property type="match status" value="1"/>
</dbReference>
<feature type="transmembrane region" description="Helical" evidence="5">
    <location>
        <begin position="51"/>
        <end position="71"/>
    </location>
</feature>
<gene>
    <name evidence="7" type="ORF">TW71_10810</name>
</gene>
<evidence type="ECO:0000256" key="1">
    <source>
        <dbReference type="ARBA" id="ARBA00001946"/>
    </source>
</evidence>
<keyword evidence="5" id="KW-1133">Transmembrane helix</keyword>
<evidence type="ECO:0000256" key="2">
    <source>
        <dbReference type="ARBA" id="ARBA00012528"/>
    </source>
</evidence>
<comment type="caution">
    <text evidence="7">The sequence shown here is derived from an EMBL/GenBank/DDBJ whole genome shotgun (WGS) entry which is preliminary data.</text>
</comment>
<dbReference type="EC" id="2.7.7.65" evidence="2"/>
<dbReference type="NCBIfam" id="TIGR00254">
    <property type="entry name" value="GGDEF"/>
    <property type="match status" value="1"/>
</dbReference>
<dbReference type="GO" id="GO:0052621">
    <property type="term" value="F:diguanylate cyclase activity"/>
    <property type="evidence" value="ECO:0007669"/>
    <property type="project" value="UniProtKB-EC"/>
</dbReference>
<dbReference type="PANTHER" id="PTHR45138:SF9">
    <property type="entry name" value="DIGUANYLATE CYCLASE DGCM-RELATED"/>
    <property type="match status" value="1"/>
</dbReference>
<sequence length="349" mass="38970">MVKNETLQTRQSDAILDIRQQKQVLKFIAAITLIFFVPLGIKNLLIGETMLGAVLLAFEITLLLEIAAIIYNKVGLFGHFIPLALLVTSIIMAVNIFGTLATYWVFPIIISIVFLLPARTATIANIVVCLGCTIAVLPHQELSETSRYAFSLLATAVIVHVVVKAVRQLQTDLRYLLVRDPMTGAYNRHQLQSSLENNRQLYTTSSIALIDIDKFKTINDLYGHDVGDQVITQVVKIIDAETEHSTMLFRLGGDEFLLLFPQADQYAAESSMEAISRAVKESDYPQEAKVTLSSGVAESQPFETIEDWVKRADIALYQSKSLGRDRVSLFSQPDRVDNDNQSTYQRASR</sequence>
<protein>
    <recommendedName>
        <fullName evidence="2">diguanylate cyclase</fullName>
        <ecNumber evidence="2">2.7.7.65</ecNumber>
    </recommendedName>
</protein>
<dbReference type="GO" id="GO:0005886">
    <property type="term" value="C:plasma membrane"/>
    <property type="evidence" value="ECO:0007669"/>
    <property type="project" value="TreeGrafter"/>
</dbReference>
<dbReference type="SUPFAM" id="SSF55073">
    <property type="entry name" value="Nucleotide cyclase"/>
    <property type="match status" value="1"/>
</dbReference>
<dbReference type="InterPro" id="IPR043128">
    <property type="entry name" value="Rev_trsase/Diguanyl_cyclase"/>
</dbReference>
<dbReference type="PROSITE" id="PS50887">
    <property type="entry name" value="GGDEF"/>
    <property type="match status" value="1"/>
</dbReference>
<dbReference type="InterPro" id="IPR000160">
    <property type="entry name" value="GGDEF_dom"/>
</dbReference>
<dbReference type="RefSeq" id="WP_045985887.1">
    <property type="nucleotide sequence ID" value="NZ_CP063052.1"/>
</dbReference>
<feature type="region of interest" description="Disordered" evidence="4">
    <location>
        <begin position="328"/>
        <end position="349"/>
    </location>
</feature>
<evidence type="ECO:0000256" key="3">
    <source>
        <dbReference type="ARBA" id="ARBA00034247"/>
    </source>
</evidence>
<dbReference type="InterPro" id="IPR050469">
    <property type="entry name" value="Diguanylate_Cyclase"/>
</dbReference>
<comment type="cofactor">
    <cofactor evidence="1">
        <name>Mg(2+)</name>
        <dbReference type="ChEBI" id="CHEBI:18420"/>
    </cofactor>
</comment>
<dbReference type="GO" id="GO:1902201">
    <property type="term" value="P:negative regulation of bacterial-type flagellum-dependent cell motility"/>
    <property type="evidence" value="ECO:0007669"/>
    <property type="project" value="TreeGrafter"/>
</dbReference>
<dbReference type="FunFam" id="3.30.70.270:FF:000001">
    <property type="entry name" value="Diguanylate cyclase domain protein"/>
    <property type="match status" value="1"/>
</dbReference>
<dbReference type="PANTHER" id="PTHR45138">
    <property type="entry name" value="REGULATORY COMPONENTS OF SENSORY TRANSDUCTION SYSTEM"/>
    <property type="match status" value="1"/>
</dbReference>
<dbReference type="SMART" id="SM00267">
    <property type="entry name" value="GGDEF"/>
    <property type="match status" value="1"/>
</dbReference>
<keyword evidence="5" id="KW-0812">Transmembrane</keyword>
<feature type="transmembrane region" description="Helical" evidence="5">
    <location>
        <begin position="112"/>
        <end position="136"/>
    </location>
</feature>
<dbReference type="GO" id="GO:0043709">
    <property type="term" value="P:cell adhesion involved in single-species biofilm formation"/>
    <property type="evidence" value="ECO:0007669"/>
    <property type="project" value="TreeGrafter"/>
</dbReference>
<feature type="compositionally biased region" description="Polar residues" evidence="4">
    <location>
        <begin position="339"/>
        <end position="349"/>
    </location>
</feature>
<accession>A0A837G9E1</accession>
<dbReference type="Pfam" id="PF00990">
    <property type="entry name" value="GGDEF"/>
    <property type="match status" value="1"/>
</dbReference>
<evidence type="ECO:0000256" key="5">
    <source>
        <dbReference type="SAM" id="Phobius"/>
    </source>
</evidence>
<dbReference type="InterPro" id="IPR029787">
    <property type="entry name" value="Nucleotide_cyclase"/>
</dbReference>